<evidence type="ECO:0000313" key="2">
    <source>
        <dbReference type="EMBL" id="EHR38717.1"/>
    </source>
</evidence>
<organism evidence="2 3">
    <name type="scientific">Megamonas funiformis YIT 11815</name>
    <dbReference type="NCBI Taxonomy" id="742816"/>
    <lineage>
        <taxon>Bacteria</taxon>
        <taxon>Bacillati</taxon>
        <taxon>Bacillota</taxon>
        <taxon>Negativicutes</taxon>
        <taxon>Selenomonadales</taxon>
        <taxon>Selenomonadaceae</taxon>
        <taxon>Megamonas</taxon>
    </lineage>
</organism>
<reference evidence="2 3" key="1">
    <citation type="submission" date="2012-01" db="EMBL/GenBank/DDBJ databases">
        <title>The Genome Sequence of Megamonas funiformis YIT 11815.</title>
        <authorList>
            <consortium name="The Broad Institute Genome Sequencing Platform"/>
            <person name="Earl A."/>
            <person name="Ward D."/>
            <person name="Feldgarden M."/>
            <person name="Gevers D."/>
            <person name="Morotomi M."/>
            <person name="Young S.K."/>
            <person name="Zeng Q."/>
            <person name="Gargeya S."/>
            <person name="Fitzgerald M."/>
            <person name="Haas B."/>
            <person name="Abouelleil A."/>
            <person name="Alvarado L."/>
            <person name="Arachchi H.M."/>
            <person name="Berlin A."/>
            <person name="Chapman S.B."/>
            <person name="Gearin G."/>
            <person name="Goldberg J."/>
            <person name="Griggs A."/>
            <person name="Gujja S."/>
            <person name="Hansen M."/>
            <person name="Heiman D."/>
            <person name="Howarth C."/>
            <person name="Larimer J."/>
            <person name="Lui A."/>
            <person name="MacDonald P.J.P."/>
            <person name="McCowen C."/>
            <person name="Montmayeur A."/>
            <person name="Murphy C."/>
            <person name="Neiman D."/>
            <person name="Pearson M."/>
            <person name="Priest M."/>
            <person name="Roberts A."/>
            <person name="Saif S."/>
            <person name="Shea T."/>
            <person name="Sisk P."/>
            <person name="Stolte C."/>
            <person name="Sykes S."/>
            <person name="Wortman J."/>
            <person name="Nusbaum C."/>
            <person name="Birren B."/>
        </authorList>
    </citation>
    <scope>NUCLEOTIDE SEQUENCE [LARGE SCALE GENOMIC DNA]</scope>
    <source>
        <strain evidence="2 3">YIT 11815</strain>
    </source>
</reference>
<protein>
    <recommendedName>
        <fullName evidence="1">Putative tail fiber protein gp53-like C-terminal domain-containing protein</fullName>
    </recommendedName>
</protein>
<comment type="caution">
    <text evidence="2">The sequence shown here is derived from an EMBL/GenBank/DDBJ whole genome shotgun (WGS) entry which is preliminary data.</text>
</comment>
<dbReference type="GeneID" id="62778770"/>
<dbReference type="Pfam" id="PF21882">
    <property type="entry name" value="Gp53-like_C"/>
    <property type="match status" value="1"/>
</dbReference>
<dbReference type="Proteomes" id="UP000005963">
    <property type="component" value="Unassembled WGS sequence"/>
</dbReference>
<evidence type="ECO:0000313" key="3">
    <source>
        <dbReference type="Proteomes" id="UP000005963"/>
    </source>
</evidence>
<dbReference type="EMBL" id="ADMB01000024">
    <property type="protein sequence ID" value="EHR38717.1"/>
    <property type="molecule type" value="Genomic_DNA"/>
</dbReference>
<evidence type="ECO:0000259" key="1">
    <source>
        <dbReference type="Pfam" id="PF21882"/>
    </source>
</evidence>
<feature type="domain" description="Putative tail fiber protein gp53-like C-terminal" evidence="1">
    <location>
        <begin position="119"/>
        <end position="164"/>
    </location>
</feature>
<dbReference type="RefSeq" id="WP_008537739.1">
    <property type="nucleotide sequence ID" value="NZ_JH601090.1"/>
</dbReference>
<sequence length="208" mass="22913">MKFLDANGLALFTKKIFSKFVSNITGADNKITITKGDGTTNEINLNEVVKTDVIGEDPPDDDNSNKIASTRWVQKFVTTMVFKLISKLAGTEETGVSSSGSFLGVNWLIAQNGYICLGKLFGGLILQWGMFVTNVEQGKNNTFTFPIAFKNNLYFYWAFDYTGYFYNLIIKNKDINSCYIYGAYPNGTEQTGELAPTGVSGISVFIGS</sequence>
<accession>A0ABP2NLS5</accession>
<name>A0ABP2NLS5_9FIRM</name>
<dbReference type="Gene3D" id="2.60.40.3940">
    <property type="match status" value="1"/>
</dbReference>
<proteinExistence type="predicted"/>
<keyword evidence="3" id="KW-1185">Reference proteome</keyword>
<gene>
    <name evidence="2" type="ORF">HMPREF9454_00522</name>
</gene>
<dbReference type="InterPro" id="IPR054075">
    <property type="entry name" value="Gp53-like_C"/>
</dbReference>